<dbReference type="Pfam" id="PF00646">
    <property type="entry name" value="F-box"/>
    <property type="match status" value="1"/>
</dbReference>
<feature type="region of interest" description="Disordered" evidence="1">
    <location>
        <begin position="236"/>
        <end position="261"/>
    </location>
</feature>
<dbReference type="KEGG" id="brh:RBRH_03920"/>
<feature type="domain" description="F-box" evidence="2">
    <location>
        <begin position="121"/>
        <end position="158"/>
    </location>
</feature>
<dbReference type="AlphaFoldDB" id="E5AS08"/>
<dbReference type="HOGENOM" id="CLU_623590_0_0_4"/>
<gene>
    <name evidence="3" type="ordered locus">RBRH_03920</name>
</gene>
<dbReference type="SUPFAM" id="SSF81383">
    <property type="entry name" value="F-box domain"/>
    <property type="match status" value="1"/>
</dbReference>
<evidence type="ECO:0000313" key="3">
    <source>
        <dbReference type="EMBL" id="CBW75390.1"/>
    </source>
</evidence>
<name>E5AS08_MYCRK</name>
<proteinExistence type="predicted"/>
<feature type="compositionally biased region" description="Polar residues" evidence="1">
    <location>
        <begin position="239"/>
        <end position="253"/>
    </location>
</feature>
<sequence>MLQPWERCKHRGSCQRQTTHSLPDVDVSRRFGSSIVVSAPARRIAALAPTIADFRAYRMPHPLSLSIAPRASQGTQTFDPIPPAACTPEAVGKQSTAQRRNGVHRLDGLGAKQLSKSPQAAIGLNEMPTELLANIFSRVPLSDAARLSEVNSKFRQMLLPRRHCFLVNKKLQAVRQLPPGPQQHDQAQRLWTTSLELLEHSRAELDGIIQSFELEWLAPQDRKDVLDQMIEHLKRSHDSASCATQSDEPSSGLPSRDNASASARQRRALLNHLKSQIETLPKGERASALTRIIELQGQEAATVERLFPRIHGGNVWISNRDYAIHLLNYGFFEGEAAALAGERDPHALEDPDIEICTAVIAWRPKNLPLHKFIDLLEQAIGDARRHGDKHRVGADDETADDERARLVQRLRNLTRNATPDARTLSRLTPDSIERVRTRV</sequence>
<evidence type="ECO:0000256" key="1">
    <source>
        <dbReference type="SAM" id="MobiDB-lite"/>
    </source>
</evidence>
<dbReference type="STRING" id="882378.RBRH_03920"/>
<dbReference type="InterPro" id="IPR001810">
    <property type="entry name" value="F-box_dom"/>
</dbReference>
<accession>E5AS08</accession>
<dbReference type="SMART" id="SM00256">
    <property type="entry name" value="FBOX"/>
    <property type="match status" value="1"/>
</dbReference>
<organism evidence="3 4">
    <name type="scientific">Mycetohabitans rhizoxinica (strain DSM 19002 / CIP 109453 / HKI 454)</name>
    <name type="common">Paraburkholderia rhizoxinica</name>
    <dbReference type="NCBI Taxonomy" id="882378"/>
    <lineage>
        <taxon>Bacteria</taxon>
        <taxon>Pseudomonadati</taxon>
        <taxon>Pseudomonadota</taxon>
        <taxon>Betaproteobacteria</taxon>
        <taxon>Burkholderiales</taxon>
        <taxon>Burkholderiaceae</taxon>
        <taxon>Mycetohabitans</taxon>
    </lineage>
</organism>
<dbReference type="PROSITE" id="PS50181">
    <property type="entry name" value="FBOX"/>
    <property type="match status" value="1"/>
</dbReference>
<reference evidence="3 4" key="1">
    <citation type="journal article" date="2011" name="J. Bacteriol.">
        <title>Complete genome sequence of Burkholderia rhizoxinica, an endosymbiont of Rhizopus microsporus.</title>
        <authorList>
            <person name="Lackner G."/>
            <person name="Moebius N."/>
            <person name="Partida-Martinez L."/>
            <person name="Hertweck C."/>
        </authorList>
    </citation>
    <scope>NUCLEOTIDE SEQUENCE [LARGE SCALE GENOMIC DNA]</scope>
    <source>
        <strain evidence="4">DSM 19002 / CIP 109453 / HKI 454</strain>
    </source>
</reference>
<evidence type="ECO:0000313" key="4">
    <source>
        <dbReference type="Proteomes" id="UP000007437"/>
    </source>
</evidence>
<dbReference type="Proteomes" id="UP000007437">
    <property type="component" value="Chromosome"/>
</dbReference>
<protein>
    <recommendedName>
        <fullName evidence="2">F-box domain-containing protein</fullName>
    </recommendedName>
</protein>
<dbReference type="EMBL" id="FR687359">
    <property type="protein sequence ID" value="CBW75390.1"/>
    <property type="molecule type" value="Genomic_DNA"/>
</dbReference>
<dbReference type="InterPro" id="IPR036047">
    <property type="entry name" value="F-box-like_dom_sf"/>
</dbReference>
<evidence type="ECO:0000259" key="2">
    <source>
        <dbReference type="PROSITE" id="PS50181"/>
    </source>
</evidence>